<dbReference type="InterPro" id="IPR055140">
    <property type="entry name" value="Thiolase_C_2"/>
</dbReference>
<organism evidence="2 3">
    <name type="scientific">Pseudonocardia xishanensis</name>
    <dbReference type="NCBI Taxonomy" id="630995"/>
    <lineage>
        <taxon>Bacteria</taxon>
        <taxon>Bacillati</taxon>
        <taxon>Actinomycetota</taxon>
        <taxon>Actinomycetes</taxon>
        <taxon>Pseudonocardiales</taxon>
        <taxon>Pseudonocardiaceae</taxon>
        <taxon>Pseudonocardia</taxon>
    </lineage>
</organism>
<keyword evidence="3" id="KW-1185">Reference proteome</keyword>
<dbReference type="PANTHER" id="PTHR42870:SF1">
    <property type="entry name" value="NON-SPECIFIC LIPID-TRANSFER PROTEIN-LIKE 2"/>
    <property type="match status" value="1"/>
</dbReference>
<dbReference type="InterPro" id="IPR016039">
    <property type="entry name" value="Thiolase-like"/>
</dbReference>
<dbReference type="EMBL" id="BAABGT010000076">
    <property type="protein sequence ID" value="GAA4553651.1"/>
    <property type="molecule type" value="Genomic_DNA"/>
</dbReference>
<dbReference type="Pfam" id="PF22691">
    <property type="entry name" value="Thiolase_C_1"/>
    <property type="match status" value="1"/>
</dbReference>
<comment type="caution">
    <text evidence="2">The sequence shown here is derived from an EMBL/GenBank/DDBJ whole genome shotgun (WGS) entry which is preliminary data.</text>
</comment>
<sequence length="384" mass="40556">MNVYVAGVGESGPVARGKGPAAETMALRAAFDACRDAGIEPAKVDGIVRYSHDGAISAMSLAANLGMEELSFAVDVPHAGGSGAALLDVAIAAVRSGAARTVLCTRTVVAEEWLRQLVAPDPLRPFYLDAPNYLRPVGWTGYLHLFGLLYQEHANRYGTTRADLYPVAEQMRQNAKSSLLDLADPLPALDDYLALPTTVGPFTPLDEFVPADLSCAVIVSAHDRSDRSVGVEIVATAQSQGPEPMSWFDSRPLSPDALDSPSRAVADKLFASAGLVRGDIDVVGLYDCTTFTLLFLLEESGLVERGGAAELARLDGLLPHGACPTNPHGGDLAAGYSHGFRHILEMVRQLRWTAVNQVSAAEHALVLGPPAGPTSGAILRRVAL</sequence>
<gene>
    <name evidence="2" type="ORF">GCM10023175_50050</name>
</gene>
<proteinExistence type="predicted"/>
<dbReference type="RefSeq" id="WP_345423382.1">
    <property type="nucleotide sequence ID" value="NZ_BAABGT010000076.1"/>
</dbReference>
<accession>A0ABP8RY93</accession>
<dbReference type="Proteomes" id="UP001501598">
    <property type="component" value="Unassembled WGS sequence"/>
</dbReference>
<protein>
    <recommendedName>
        <fullName evidence="1">Thiolase C-terminal domain-containing protein</fullName>
    </recommendedName>
</protein>
<name>A0ABP8RY93_9PSEU</name>
<evidence type="ECO:0000313" key="2">
    <source>
        <dbReference type="EMBL" id="GAA4553651.1"/>
    </source>
</evidence>
<dbReference type="SUPFAM" id="SSF53901">
    <property type="entry name" value="Thiolase-like"/>
    <property type="match status" value="2"/>
</dbReference>
<evidence type="ECO:0000259" key="1">
    <source>
        <dbReference type="Pfam" id="PF22691"/>
    </source>
</evidence>
<feature type="domain" description="Thiolase C-terminal" evidence="1">
    <location>
        <begin position="256"/>
        <end position="368"/>
    </location>
</feature>
<reference evidence="3" key="1">
    <citation type="journal article" date="2019" name="Int. J. Syst. Evol. Microbiol.">
        <title>The Global Catalogue of Microorganisms (GCM) 10K type strain sequencing project: providing services to taxonomists for standard genome sequencing and annotation.</title>
        <authorList>
            <consortium name="The Broad Institute Genomics Platform"/>
            <consortium name="The Broad Institute Genome Sequencing Center for Infectious Disease"/>
            <person name="Wu L."/>
            <person name="Ma J."/>
        </authorList>
    </citation>
    <scope>NUCLEOTIDE SEQUENCE [LARGE SCALE GENOMIC DNA]</scope>
    <source>
        <strain evidence="3">JCM 17906</strain>
    </source>
</reference>
<dbReference type="PIRSF" id="PIRSF000429">
    <property type="entry name" value="Ac-CoA_Ac_transf"/>
    <property type="match status" value="1"/>
</dbReference>
<dbReference type="Gene3D" id="3.40.47.10">
    <property type="match status" value="1"/>
</dbReference>
<dbReference type="InterPro" id="IPR002155">
    <property type="entry name" value="Thiolase"/>
</dbReference>
<dbReference type="CDD" id="cd00829">
    <property type="entry name" value="SCP-x_thiolase"/>
    <property type="match status" value="1"/>
</dbReference>
<evidence type="ECO:0000313" key="3">
    <source>
        <dbReference type="Proteomes" id="UP001501598"/>
    </source>
</evidence>
<dbReference type="PANTHER" id="PTHR42870">
    <property type="entry name" value="ACETYL-COA C-ACETYLTRANSFERASE"/>
    <property type="match status" value="1"/>
</dbReference>